<reference evidence="2 3" key="1">
    <citation type="journal article" date="2015" name="Stand. Genomic Sci.">
        <title>Genomic Encyclopedia of Bacterial and Archaeal Type Strains, Phase III: the genomes of soil and plant-associated and newly described type strains.</title>
        <authorList>
            <person name="Whitman W.B."/>
            <person name="Woyke T."/>
            <person name="Klenk H.P."/>
            <person name="Zhou Y."/>
            <person name="Lilburn T.G."/>
            <person name="Beck B.J."/>
            <person name="De Vos P."/>
            <person name="Vandamme P."/>
            <person name="Eisen J.A."/>
            <person name="Garrity G."/>
            <person name="Hugenholtz P."/>
            <person name="Kyrpides N.C."/>
        </authorList>
    </citation>
    <scope>NUCLEOTIDE SEQUENCE [LARGE SCALE GENOMIC DNA]</scope>
    <source>
        <strain evidence="2 3">CGMCC 1.5364</strain>
    </source>
</reference>
<dbReference type="SUPFAM" id="SSF46955">
    <property type="entry name" value="Putative DNA-binding domain"/>
    <property type="match status" value="1"/>
</dbReference>
<dbReference type="OrthoDB" id="9805928at2"/>
<comment type="caution">
    <text evidence="2">The sequence shown here is derived from an EMBL/GenBank/DDBJ whole genome shotgun (WGS) entry which is preliminary data.</text>
</comment>
<proteinExistence type="predicted"/>
<dbReference type="InterPro" id="IPR009061">
    <property type="entry name" value="DNA-bd_dom_put_sf"/>
</dbReference>
<dbReference type="EMBL" id="VLKU01000015">
    <property type="protein sequence ID" value="TWI29223.1"/>
    <property type="molecule type" value="Genomic_DNA"/>
</dbReference>
<protein>
    <submittedName>
        <fullName evidence="2">AlpA family transcriptional regulator</fullName>
    </submittedName>
</protein>
<dbReference type="GO" id="GO:0003677">
    <property type="term" value="F:DNA binding"/>
    <property type="evidence" value="ECO:0007669"/>
    <property type="project" value="InterPro"/>
</dbReference>
<dbReference type="Gene3D" id="1.10.238.160">
    <property type="match status" value="1"/>
</dbReference>
<sequence length="65" mass="7396">MDASDKWLTIDELASYLKLSRTKLYGMAQRGELPASKIGNQWRFNREEIDQWMKSNASGKAGSDT</sequence>
<evidence type="ECO:0000313" key="3">
    <source>
        <dbReference type="Proteomes" id="UP000316225"/>
    </source>
</evidence>
<keyword evidence="3" id="KW-1185">Reference proteome</keyword>
<accession>A0A562NAV0</accession>
<dbReference type="InterPro" id="IPR010093">
    <property type="entry name" value="SinI_DNA-bd"/>
</dbReference>
<gene>
    <name evidence="2" type="ORF">IQ24_03702</name>
</gene>
<dbReference type="Proteomes" id="UP000316225">
    <property type="component" value="Unassembled WGS sequence"/>
</dbReference>
<dbReference type="Pfam" id="PF12728">
    <property type="entry name" value="HTH_17"/>
    <property type="match status" value="1"/>
</dbReference>
<feature type="domain" description="Helix-turn-helix" evidence="1">
    <location>
        <begin position="7"/>
        <end position="56"/>
    </location>
</feature>
<dbReference type="NCBIfam" id="TIGR01764">
    <property type="entry name" value="excise"/>
    <property type="match status" value="1"/>
</dbReference>
<dbReference type="RefSeq" id="WP_145399771.1">
    <property type="nucleotide sequence ID" value="NZ_VLKU01000015.1"/>
</dbReference>
<organism evidence="2 3">
    <name type="scientific">Paracoccus sulfuroxidans</name>
    <dbReference type="NCBI Taxonomy" id="384678"/>
    <lineage>
        <taxon>Bacteria</taxon>
        <taxon>Pseudomonadati</taxon>
        <taxon>Pseudomonadota</taxon>
        <taxon>Alphaproteobacteria</taxon>
        <taxon>Rhodobacterales</taxon>
        <taxon>Paracoccaceae</taxon>
        <taxon>Paracoccus</taxon>
    </lineage>
</organism>
<evidence type="ECO:0000259" key="1">
    <source>
        <dbReference type="Pfam" id="PF12728"/>
    </source>
</evidence>
<dbReference type="AlphaFoldDB" id="A0A562NAV0"/>
<evidence type="ECO:0000313" key="2">
    <source>
        <dbReference type="EMBL" id="TWI29223.1"/>
    </source>
</evidence>
<dbReference type="InterPro" id="IPR041657">
    <property type="entry name" value="HTH_17"/>
</dbReference>
<name>A0A562NAV0_9RHOB</name>